<dbReference type="EMBL" id="CP138335">
    <property type="protein sequence ID" value="XBW07205.1"/>
    <property type="molecule type" value="Genomic_DNA"/>
</dbReference>
<organism evidence="2">
    <name type="scientific">Scrofimicrobium appendicitidis</name>
    <dbReference type="NCBI Taxonomy" id="3079930"/>
    <lineage>
        <taxon>Bacteria</taxon>
        <taxon>Bacillati</taxon>
        <taxon>Actinomycetota</taxon>
        <taxon>Actinomycetes</taxon>
        <taxon>Actinomycetales</taxon>
        <taxon>Actinomycetaceae</taxon>
        <taxon>Scrofimicrobium</taxon>
    </lineage>
</organism>
<dbReference type="CDD" id="cd02440">
    <property type="entry name" value="AdoMet_MTases"/>
    <property type="match status" value="1"/>
</dbReference>
<dbReference type="AlphaFoldDB" id="A0AAU7V4H8"/>
<dbReference type="RefSeq" id="WP_350257411.1">
    <property type="nucleotide sequence ID" value="NZ_CP138335.1"/>
</dbReference>
<reference evidence="2" key="1">
    <citation type="submission" date="2023-11" db="EMBL/GenBank/DDBJ databases">
        <title>Scrofimicrobium hongkongense sp. nov., isolated from a patient with peritonitis.</title>
        <authorList>
            <person name="Lao H.Y."/>
            <person name="Wong A.Y.P."/>
            <person name="Ng T.L."/>
            <person name="Wong R.Y.L."/>
            <person name="Yau M.C.Y."/>
            <person name="Lam J.Y.W."/>
            <person name="Siu G.K.H."/>
        </authorList>
    </citation>
    <scope>NUCLEOTIDE SEQUENCE</scope>
    <source>
        <strain evidence="2">R131</strain>
    </source>
</reference>
<gene>
    <name evidence="2" type="ORF">SAC06_06010</name>
</gene>
<dbReference type="PANTHER" id="PTHR43591">
    <property type="entry name" value="METHYLTRANSFERASE"/>
    <property type="match status" value="1"/>
</dbReference>
<protein>
    <submittedName>
        <fullName evidence="2">Methyltransferase domain-containing protein</fullName>
    </submittedName>
</protein>
<dbReference type="GO" id="GO:0008757">
    <property type="term" value="F:S-adenosylmethionine-dependent methyltransferase activity"/>
    <property type="evidence" value="ECO:0007669"/>
    <property type="project" value="InterPro"/>
</dbReference>
<dbReference type="GO" id="GO:0032259">
    <property type="term" value="P:methylation"/>
    <property type="evidence" value="ECO:0007669"/>
    <property type="project" value="UniProtKB-KW"/>
</dbReference>
<keyword evidence="2" id="KW-0489">Methyltransferase</keyword>
<dbReference type="PANTHER" id="PTHR43591:SF24">
    <property type="entry name" value="2-METHOXY-6-POLYPRENYL-1,4-BENZOQUINOL METHYLASE, MITOCHONDRIAL"/>
    <property type="match status" value="1"/>
</dbReference>
<evidence type="ECO:0000313" key="2">
    <source>
        <dbReference type="EMBL" id="XBW07205.1"/>
    </source>
</evidence>
<sequence length="258" mass="28849">MDTYAHGHHPSVVRSHARRGIADSAAYLLPSLRPGLRVLDVGCGPGSITRELAERFPGSQFVGVDQQPSVLQTGDLPNLRFEVGDAYQLAFPDASFDVVHAHQVLQHLGDPVAALREFRRVVRPGGIVAARDVDYEGLTWYPRLPELDRWLEIYLQIARQHGGEPAAARHLRSWFRAAGFTDLQITGSVWTYASDEQVTNWGQTWRQRAVESDYAKFALELGLADREELAEISRGWDAWSHHPDAWFQLPHGEVIAAG</sequence>
<dbReference type="Pfam" id="PF08241">
    <property type="entry name" value="Methyltransf_11"/>
    <property type="match status" value="1"/>
</dbReference>
<accession>A0AAU7V4H8</accession>
<feature type="domain" description="Methyltransferase type 11" evidence="1">
    <location>
        <begin position="39"/>
        <end position="129"/>
    </location>
</feature>
<dbReference type="Gene3D" id="3.40.50.150">
    <property type="entry name" value="Vaccinia Virus protein VP39"/>
    <property type="match status" value="1"/>
</dbReference>
<dbReference type="InterPro" id="IPR029063">
    <property type="entry name" value="SAM-dependent_MTases_sf"/>
</dbReference>
<dbReference type="InterPro" id="IPR013216">
    <property type="entry name" value="Methyltransf_11"/>
</dbReference>
<evidence type="ECO:0000259" key="1">
    <source>
        <dbReference type="Pfam" id="PF08241"/>
    </source>
</evidence>
<name>A0AAU7V4H8_9ACTO</name>
<dbReference type="SUPFAM" id="SSF53335">
    <property type="entry name" value="S-adenosyl-L-methionine-dependent methyltransferases"/>
    <property type="match status" value="1"/>
</dbReference>
<proteinExistence type="predicted"/>
<keyword evidence="2" id="KW-0808">Transferase</keyword>
<dbReference type="KEGG" id="sapp:SAC06_06010"/>